<proteinExistence type="inferred from homology"/>
<dbReference type="EnsemblPlants" id="OPUNC01G02920.1">
    <property type="protein sequence ID" value="OPUNC01G02920.1"/>
    <property type="gene ID" value="OPUNC01G02920"/>
</dbReference>
<reference evidence="15" key="2">
    <citation type="submission" date="2018-05" db="EMBL/GenBank/DDBJ databases">
        <title>OpunRS2 (Oryza punctata Reference Sequence Version 2).</title>
        <authorList>
            <person name="Zhang J."/>
            <person name="Kudrna D."/>
            <person name="Lee S."/>
            <person name="Talag J."/>
            <person name="Welchert J."/>
            <person name="Wing R.A."/>
        </authorList>
    </citation>
    <scope>NUCLEOTIDE SEQUENCE [LARGE SCALE GENOMIC DNA]</scope>
</reference>
<dbReference type="AlphaFoldDB" id="A0A0E0JE37"/>
<dbReference type="InterPro" id="IPR007482">
    <property type="entry name" value="Tyr_Pase-like_PTPLA"/>
</dbReference>
<evidence type="ECO:0000256" key="4">
    <source>
        <dbReference type="ARBA" id="ARBA00013122"/>
    </source>
</evidence>
<evidence type="ECO:0000256" key="8">
    <source>
        <dbReference type="ARBA" id="ARBA00022989"/>
    </source>
</evidence>
<dbReference type="GO" id="GO:0005789">
    <property type="term" value="C:endoplasmic reticulum membrane"/>
    <property type="evidence" value="ECO:0007669"/>
    <property type="project" value="UniProtKB-SubCell"/>
</dbReference>
<evidence type="ECO:0000256" key="11">
    <source>
        <dbReference type="ARBA" id="ARBA00023160"/>
    </source>
</evidence>
<dbReference type="PANTHER" id="PTHR11035">
    <property type="entry name" value="VERY-LONG-CHAIN (3R)-3-HYDROXYACYL-COA DEHYDRATASE"/>
    <property type="match status" value="1"/>
</dbReference>
<dbReference type="GO" id="GO:0042761">
    <property type="term" value="P:very long-chain fatty acid biosynthetic process"/>
    <property type="evidence" value="ECO:0007669"/>
    <property type="project" value="TreeGrafter"/>
</dbReference>
<accession>A0A0E0JE37</accession>
<keyword evidence="16" id="KW-1185">Reference proteome</keyword>
<evidence type="ECO:0000256" key="10">
    <source>
        <dbReference type="ARBA" id="ARBA00023136"/>
    </source>
</evidence>
<keyword evidence="9 14" id="KW-0443">Lipid metabolism</keyword>
<dbReference type="EC" id="4.2.1.134" evidence="4 14"/>
<comment type="similarity">
    <text evidence="3 14">Belongs to the very long-chain fatty acids dehydratase HACD family.</text>
</comment>
<evidence type="ECO:0000256" key="13">
    <source>
        <dbReference type="ARBA" id="ARBA00036671"/>
    </source>
</evidence>
<evidence type="ECO:0000256" key="12">
    <source>
        <dbReference type="ARBA" id="ARBA00023239"/>
    </source>
</evidence>
<keyword evidence="8" id="KW-1133">Transmembrane helix</keyword>
<dbReference type="Pfam" id="PF04387">
    <property type="entry name" value="PTPLA"/>
    <property type="match status" value="1"/>
</dbReference>
<dbReference type="GO" id="GO:0030148">
    <property type="term" value="P:sphingolipid biosynthetic process"/>
    <property type="evidence" value="ECO:0007669"/>
    <property type="project" value="TreeGrafter"/>
</dbReference>
<dbReference type="eggNOG" id="KOG3187">
    <property type="taxonomic scope" value="Eukaryota"/>
</dbReference>
<evidence type="ECO:0000256" key="6">
    <source>
        <dbReference type="ARBA" id="ARBA00022692"/>
    </source>
</evidence>
<comment type="subcellular location">
    <subcellularLocation>
        <location evidence="14">Endoplasmic reticulum membrane</location>
        <topology evidence="14">Multi-pass membrane protein</topology>
    </subcellularLocation>
    <subcellularLocation>
        <location evidence="1">Membrane</location>
        <topology evidence="1">Multi-pass membrane protein</topology>
    </subcellularLocation>
</comment>
<comment type="function">
    <text evidence="14">Catalyzes the third of the four reactions of the long-chain fatty acids elongation cycle. This endoplasmic reticulum-bound enzymatic process, allows the addition of two carbons to the chain of long- and very long-chain fatty acids/VLCFAs per cycle. This enzyme catalyzes the dehydration of the 3-hydroxyacyl-CoA intermediate into trans-2,3-enoyl-CoA, within each cycle of fatty acid elongation. Thereby, it participates to the production of VLCFAs of different chain lengths that are involved in multiple biological processes as precursors of membrane lipids and lipid mediators.</text>
</comment>
<sequence>MRPSMPLLSSLCSSPRLLPLWRNCEVSNLRNSSTNYFKVISYLGHPVELSGDSPSYFCYFLGHKLIVRYSFFGMKEAFGFAPSWLLWLRYSTFMVLYPTGMISEVGLIYVTLPHMKASQKYCLTIPKKWNFSFDYYYASVFPWYCTFQDFHTCSAIWWPRGRRPCQKQKLMMMVCWFIWKERNARVFNQRSRTSAQLVGDIKDEITIWKQAGLFKSEDE</sequence>
<dbReference type="UniPathway" id="UPA00094"/>
<evidence type="ECO:0000256" key="5">
    <source>
        <dbReference type="ARBA" id="ARBA00022516"/>
    </source>
</evidence>
<evidence type="ECO:0000256" key="3">
    <source>
        <dbReference type="ARBA" id="ARBA00007811"/>
    </source>
</evidence>
<protein>
    <recommendedName>
        <fullName evidence="4 14">Very-long-chain (3R)-3-hydroxyacyl-CoA dehydratase</fullName>
        <ecNumber evidence="4 14">4.2.1.134</ecNumber>
    </recommendedName>
</protein>
<dbReference type="GO" id="GO:0102158">
    <property type="term" value="F:very-long-chain (3R)-3-hydroxyacyl-CoA dehydratase activity"/>
    <property type="evidence" value="ECO:0007669"/>
    <property type="project" value="UniProtKB-EC"/>
</dbReference>
<comment type="catalytic activity">
    <reaction evidence="13 14">
        <text>a very-long-chain (3R)-3-hydroxyacyl-CoA = a very-long-chain (2E)-enoyl-CoA + H2O</text>
        <dbReference type="Rhea" id="RHEA:45812"/>
        <dbReference type="ChEBI" id="CHEBI:15377"/>
        <dbReference type="ChEBI" id="CHEBI:83728"/>
        <dbReference type="ChEBI" id="CHEBI:85440"/>
        <dbReference type="EC" id="4.2.1.134"/>
    </reaction>
</comment>
<keyword evidence="10 14" id="KW-0472">Membrane</keyword>
<evidence type="ECO:0000256" key="1">
    <source>
        <dbReference type="ARBA" id="ARBA00004141"/>
    </source>
</evidence>
<dbReference type="Gramene" id="OPUNC01G02920.1">
    <property type="protein sequence ID" value="OPUNC01G02920.1"/>
    <property type="gene ID" value="OPUNC01G02920"/>
</dbReference>
<keyword evidence="7 14" id="KW-0276">Fatty acid metabolism</keyword>
<dbReference type="Proteomes" id="UP000026962">
    <property type="component" value="Chromosome 1"/>
</dbReference>
<keyword evidence="6" id="KW-0812">Transmembrane</keyword>
<evidence type="ECO:0000313" key="15">
    <source>
        <dbReference type="EnsemblPlants" id="OPUNC01G02920.1"/>
    </source>
</evidence>
<keyword evidence="11 14" id="KW-0275">Fatty acid biosynthesis</keyword>
<organism evidence="15">
    <name type="scientific">Oryza punctata</name>
    <name type="common">Red rice</name>
    <dbReference type="NCBI Taxonomy" id="4537"/>
    <lineage>
        <taxon>Eukaryota</taxon>
        <taxon>Viridiplantae</taxon>
        <taxon>Streptophyta</taxon>
        <taxon>Embryophyta</taxon>
        <taxon>Tracheophyta</taxon>
        <taxon>Spermatophyta</taxon>
        <taxon>Magnoliopsida</taxon>
        <taxon>Liliopsida</taxon>
        <taxon>Poales</taxon>
        <taxon>Poaceae</taxon>
        <taxon>BOP clade</taxon>
        <taxon>Oryzoideae</taxon>
        <taxon>Oryzeae</taxon>
        <taxon>Oryzinae</taxon>
        <taxon>Oryza</taxon>
    </lineage>
</organism>
<keyword evidence="12 14" id="KW-0456">Lyase</keyword>
<evidence type="ECO:0000256" key="14">
    <source>
        <dbReference type="RuleBase" id="RU363109"/>
    </source>
</evidence>
<evidence type="ECO:0000256" key="2">
    <source>
        <dbReference type="ARBA" id="ARBA00005194"/>
    </source>
</evidence>
<evidence type="ECO:0000313" key="16">
    <source>
        <dbReference type="Proteomes" id="UP000026962"/>
    </source>
</evidence>
<dbReference type="PANTHER" id="PTHR11035:SF3">
    <property type="entry name" value="VERY-LONG-CHAIN (3R)-3-HYDROXYACYL-COA DEHYDRATASE"/>
    <property type="match status" value="1"/>
</dbReference>
<name>A0A0E0JE37_ORYPU</name>
<reference evidence="15" key="1">
    <citation type="submission" date="2015-04" db="UniProtKB">
        <authorList>
            <consortium name="EnsemblPlants"/>
        </authorList>
    </citation>
    <scope>IDENTIFICATION</scope>
</reference>
<keyword evidence="14" id="KW-0256">Endoplasmic reticulum</keyword>
<comment type="pathway">
    <text evidence="2 14">Lipid metabolism; fatty acid biosynthesis.</text>
</comment>
<evidence type="ECO:0000256" key="9">
    <source>
        <dbReference type="ARBA" id="ARBA00023098"/>
    </source>
</evidence>
<evidence type="ECO:0000256" key="7">
    <source>
        <dbReference type="ARBA" id="ARBA00022832"/>
    </source>
</evidence>
<dbReference type="GO" id="GO:0030497">
    <property type="term" value="P:fatty acid elongation"/>
    <property type="evidence" value="ECO:0007669"/>
    <property type="project" value="TreeGrafter"/>
</dbReference>
<dbReference type="HOGENOM" id="CLU_1263311_0_0_1"/>
<keyword evidence="5 14" id="KW-0444">Lipid biosynthesis</keyword>
<dbReference type="STRING" id="4537.A0A0E0JE37"/>